<dbReference type="InterPro" id="IPR036779">
    <property type="entry name" value="LysM_dom_sf"/>
</dbReference>
<evidence type="ECO:0000256" key="2">
    <source>
        <dbReference type="SAM" id="Phobius"/>
    </source>
</evidence>
<keyword evidence="5" id="KW-1185">Reference proteome</keyword>
<name>A0A7M1QVN1_9ACTO</name>
<dbReference type="SMART" id="SM00257">
    <property type="entry name" value="LysM"/>
    <property type="match status" value="1"/>
</dbReference>
<evidence type="ECO:0000313" key="4">
    <source>
        <dbReference type="EMBL" id="QOR46069.1"/>
    </source>
</evidence>
<reference evidence="4 5" key="1">
    <citation type="submission" date="2020-10" db="EMBL/GenBank/DDBJ databases">
        <title>Trueperella pecoris sp. nov. isolated from bovine and porcine specimens.</title>
        <authorList>
            <person name="Schoenecker L."/>
            <person name="Schnydrig P."/>
            <person name="Brodard I."/>
            <person name="Thomann A."/>
            <person name="Hemphill A."/>
            <person name="Rodriguez-Campos S."/>
            <person name="Perreten V."/>
            <person name="Jores J."/>
            <person name="Kittl S."/>
        </authorList>
    </citation>
    <scope>NUCLEOTIDE SEQUENCE [LARGE SCALE GENOMIC DNA]</scope>
    <source>
        <strain evidence="4 5">15A0121</strain>
    </source>
</reference>
<protein>
    <submittedName>
        <fullName evidence="4">LysM peptidoglycan-binding domain-containing protein</fullName>
    </submittedName>
</protein>
<feature type="transmembrane region" description="Helical" evidence="2">
    <location>
        <begin position="20"/>
        <end position="45"/>
    </location>
</feature>
<dbReference type="EMBL" id="CP063213">
    <property type="protein sequence ID" value="QOR46069.1"/>
    <property type="molecule type" value="Genomic_DNA"/>
</dbReference>
<sequence length="222" mass="23057">MTIDPLLRPARSPQQELEFALVILAGTILTTLIVWYAISITLLALAHGTNSHRLRATVARWGAPFIKGLAATGLAATLATPAFAAATKPDAIDLSWGAGISLPETSPISAPQLLPSPDLDTTPSPPASLTPSPTPAAPPVPAQPAPASISSVSRTEPGDVIIGGRIHVVAHGDSLWRIARTHYPSSSDAELATIVQGIYRANAAVIGPDPDHIRPGQRLQLS</sequence>
<dbReference type="RefSeq" id="WP_197551458.1">
    <property type="nucleotide sequence ID" value="NZ_CP063213.1"/>
</dbReference>
<organism evidence="4 5">
    <name type="scientific">Trueperella pecoris</name>
    <dbReference type="NCBI Taxonomy" id="2733571"/>
    <lineage>
        <taxon>Bacteria</taxon>
        <taxon>Bacillati</taxon>
        <taxon>Actinomycetota</taxon>
        <taxon>Actinomycetes</taxon>
        <taxon>Actinomycetales</taxon>
        <taxon>Actinomycetaceae</taxon>
        <taxon>Trueperella</taxon>
    </lineage>
</organism>
<evidence type="ECO:0000313" key="5">
    <source>
        <dbReference type="Proteomes" id="UP000595053"/>
    </source>
</evidence>
<proteinExistence type="predicted"/>
<feature type="compositionally biased region" description="Low complexity" evidence="1">
    <location>
        <begin position="113"/>
        <end position="122"/>
    </location>
</feature>
<evidence type="ECO:0000256" key="1">
    <source>
        <dbReference type="SAM" id="MobiDB-lite"/>
    </source>
</evidence>
<dbReference type="CDD" id="cd00118">
    <property type="entry name" value="LysM"/>
    <property type="match status" value="1"/>
</dbReference>
<dbReference type="AlphaFoldDB" id="A0A7M1QVN1"/>
<dbReference type="Proteomes" id="UP000595053">
    <property type="component" value="Chromosome"/>
</dbReference>
<gene>
    <name evidence="4" type="ORF">INS88_02300</name>
</gene>
<keyword evidence="2" id="KW-1133">Transmembrane helix</keyword>
<feature type="domain" description="LysM" evidence="3">
    <location>
        <begin position="165"/>
        <end position="221"/>
    </location>
</feature>
<dbReference type="Gene3D" id="3.10.350.10">
    <property type="entry name" value="LysM domain"/>
    <property type="match status" value="1"/>
</dbReference>
<accession>A0A7M1QVN1</accession>
<dbReference type="PROSITE" id="PS51782">
    <property type="entry name" value="LYSM"/>
    <property type="match status" value="1"/>
</dbReference>
<dbReference type="Pfam" id="PF01476">
    <property type="entry name" value="LysM"/>
    <property type="match status" value="1"/>
</dbReference>
<feature type="region of interest" description="Disordered" evidence="1">
    <location>
        <begin position="111"/>
        <end position="153"/>
    </location>
</feature>
<keyword evidence="2" id="KW-0812">Transmembrane</keyword>
<keyword evidence="2" id="KW-0472">Membrane</keyword>
<evidence type="ECO:0000259" key="3">
    <source>
        <dbReference type="PROSITE" id="PS51782"/>
    </source>
</evidence>
<feature type="compositionally biased region" description="Pro residues" evidence="1">
    <location>
        <begin position="123"/>
        <end position="144"/>
    </location>
</feature>
<dbReference type="InterPro" id="IPR018392">
    <property type="entry name" value="LysM"/>
</dbReference>